<accession>A0AAV0F7H9</accession>
<dbReference type="EMBL" id="CAMAPF010000966">
    <property type="protein sequence ID" value="CAH9131459.1"/>
    <property type="molecule type" value="Genomic_DNA"/>
</dbReference>
<dbReference type="Proteomes" id="UP001152523">
    <property type="component" value="Unassembled WGS sequence"/>
</dbReference>
<protein>
    <submittedName>
        <fullName evidence="1">Uncharacterized protein</fullName>
    </submittedName>
</protein>
<comment type="caution">
    <text evidence="1">The sequence shown here is derived from an EMBL/GenBank/DDBJ whole genome shotgun (WGS) entry which is preliminary data.</text>
</comment>
<evidence type="ECO:0000313" key="1">
    <source>
        <dbReference type="EMBL" id="CAH9131459.1"/>
    </source>
</evidence>
<sequence length="109" mass="12598">MMWNHSSQFLIKNSKKLLPLLGVIETFWIKYMFEDKDIGCANPNVEISGVVFSDHASKSEKRAHVSSLEDLWDSDINQDICNKARLITRENCLPTENLNAQIKIYKKKN</sequence>
<reference evidence="1" key="1">
    <citation type="submission" date="2022-07" db="EMBL/GenBank/DDBJ databases">
        <authorList>
            <person name="Macas J."/>
            <person name="Novak P."/>
            <person name="Neumann P."/>
        </authorList>
    </citation>
    <scope>NUCLEOTIDE SEQUENCE</scope>
</reference>
<keyword evidence="2" id="KW-1185">Reference proteome</keyword>
<proteinExistence type="predicted"/>
<organism evidence="1 2">
    <name type="scientific">Cuscuta epithymum</name>
    <dbReference type="NCBI Taxonomy" id="186058"/>
    <lineage>
        <taxon>Eukaryota</taxon>
        <taxon>Viridiplantae</taxon>
        <taxon>Streptophyta</taxon>
        <taxon>Embryophyta</taxon>
        <taxon>Tracheophyta</taxon>
        <taxon>Spermatophyta</taxon>
        <taxon>Magnoliopsida</taxon>
        <taxon>eudicotyledons</taxon>
        <taxon>Gunneridae</taxon>
        <taxon>Pentapetalae</taxon>
        <taxon>asterids</taxon>
        <taxon>lamiids</taxon>
        <taxon>Solanales</taxon>
        <taxon>Convolvulaceae</taxon>
        <taxon>Cuscuteae</taxon>
        <taxon>Cuscuta</taxon>
        <taxon>Cuscuta subgen. Cuscuta</taxon>
    </lineage>
</organism>
<gene>
    <name evidence="1" type="ORF">CEPIT_LOCUS31413</name>
</gene>
<dbReference type="AlphaFoldDB" id="A0AAV0F7H9"/>
<name>A0AAV0F7H9_9ASTE</name>
<evidence type="ECO:0000313" key="2">
    <source>
        <dbReference type="Proteomes" id="UP001152523"/>
    </source>
</evidence>